<evidence type="ECO:0000256" key="1">
    <source>
        <dbReference type="SAM" id="Coils"/>
    </source>
</evidence>
<dbReference type="AlphaFoldDB" id="A0A6C0UIG0"/>
<gene>
    <name evidence="2" type="ORF">G3I44_14030</name>
</gene>
<dbReference type="EMBL" id="CP048739">
    <property type="protein sequence ID" value="QIB75306.1"/>
    <property type="molecule type" value="Genomic_DNA"/>
</dbReference>
<name>A0A6C0UIG0_9EURY</name>
<reference evidence="2 3" key="1">
    <citation type="submission" date="2020-02" db="EMBL/GenBank/DDBJ databases">
        <title>Whole genome sequence of Halogeometricum borinquense strain wsp4.</title>
        <authorList>
            <person name="Verma D.K."/>
            <person name="Gopal K."/>
            <person name="Prasad E.S."/>
        </authorList>
    </citation>
    <scope>NUCLEOTIDE SEQUENCE [LARGE SCALE GENOMIC DNA]</scope>
    <source>
        <strain evidence="3">wsp4</strain>
    </source>
</reference>
<keyword evidence="1" id="KW-0175">Coiled coil</keyword>
<evidence type="ECO:0000313" key="3">
    <source>
        <dbReference type="Proteomes" id="UP000465846"/>
    </source>
</evidence>
<feature type="coiled-coil region" evidence="1">
    <location>
        <begin position="67"/>
        <end position="94"/>
    </location>
</feature>
<dbReference type="RefSeq" id="WP_163487086.1">
    <property type="nucleotide sequence ID" value="NZ_CP048739.1"/>
</dbReference>
<sequence>MSEDKPQYKQSMGLAAETALVHIMPSEELAETWKQEAKDNGFSSRSKYLFVLIEEARRFRDHELANPSRAEHRIDELQAEIEQLEQKLQKTQQAASGSVTVDDPEFVKQFLTENYQELPAVVQRVVESGALNDLLRKPVEDQLYYLATQGEVEYERGWGWKLAEGEE</sequence>
<dbReference type="Proteomes" id="UP000465846">
    <property type="component" value="Chromosome"/>
</dbReference>
<dbReference type="GeneID" id="44080541"/>
<organism evidence="2 3">
    <name type="scientific">Halogeometricum borinquense</name>
    <dbReference type="NCBI Taxonomy" id="60847"/>
    <lineage>
        <taxon>Archaea</taxon>
        <taxon>Methanobacteriati</taxon>
        <taxon>Methanobacteriota</taxon>
        <taxon>Stenosarchaea group</taxon>
        <taxon>Halobacteria</taxon>
        <taxon>Halobacteriales</taxon>
        <taxon>Haloferacaceae</taxon>
        <taxon>Halogeometricum</taxon>
    </lineage>
</organism>
<proteinExistence type="predicted"/>
<evidence type="ECO:0000313" key="2">
    <source>
        <dbReference type="EMBL" id="QIB75306.1"/>
    </source>
</evidence>
<accession>A0A6C0UIG0</accession>
<protein>
    <submittedName>
        <fullName evidence="2">Uncharacterized protein</fullName>
    </submittedName>
</protein>